<accession>A0A0F8W2J9</accession>
<protein>
    <submittedName>
        <fullName evidence="1">Uncharacterized protein</fullName>
    </submittedName>
</protein>
<organism evidence="1">
    <name type="scientific">marine sediment metagenome</name>
    <dbReference type="NCBI Taxonomy" id="412755"/>
    <lineage>
        <taxon>unclassified sequences</taxon>
        <taxon>metagenomes</taxon>
        <taxon>ecological metagenomes</taxon>
    </lineage>
</organism>
<comment type="caution">
    <text evidence="1">The sequence shown here is derived from an EMBL/GenBank/DDBJ whole genome shotgun (WGS) entry which is preliminary data.</text>
</comment>
<proteinExistence type="predicted"/>
<gene>
    <name evidence="1" type="ORF">LCGC14_3119980</name>
</gene>
<name>A0A0F8W2J9_9ZZZZ</name>
<evidence type="ECO:0000313" key="1">
    <source>
        <dbReference type="EMBL" id="KKK50942.1"/>
    </source>
</evidence>
<dbReference type="AlphaFoldDB" id="A0A0F8W2J9"/>
<sequence length="56" mass="6623">MPIFNDRTIEKLPVTEHLQNNELCITLLQGLELNDSEIELIAEAFNKVYRHREELK</sequence>
<dbReference type="EMBL" id="LAZR01067764">
    <property type="protein sequence ID" value="KKK50942.1"/>
    <property type="molecule type" value="Genomic_DNA"/>
</dbReference>
<reference evidence="1" key="1">
    <citation type="journal article" date="2015" name="Nature">
        <title>Complex archaea that bridge the gap between prokaryotes and eukaryotes.</title>
        <authorList>
            <person name="Spang A."/>
            <person name="Saw J.H."/>
            <person name="Jorgensen S.L."/>
            <person name="Zaremba-Niedzwiedzka K."/>
            <person name="Martijn J."/>
            <person name="Lind A.E."/>
            <person name="van Eijk R."/>
            <person name="Schleper C."/>
            <person name="Guy L."/>
            <person name="Ettema T.J."/>
        </authorList>
    </citation>
    <scope>NUCLEOTIDE SEQUENCE</scope>
</reference>